<feature type="domain" description="MgsA AAA+ ATPase C-terminal" evidence="4">
    <location>
        <begin position="28"/>
        <end position="193"/>
    </location>
</feature>
<dbReference type="Gene3D" id="1.20.272.10">
    <property type="match status" value="1"/>
</dbReference>
<dbReference type="FunFam" id="1.10.3710.10:FF:000003">
    <property type="entry name" value="ATPase, AAA family protein"/>
    <property type="match status" value="1"/>
</dbReference>
<feature type="non-terminal residue" evidence="6">
    <location>
        <position position="1"/>
    </location>
</feature>
<dbReference type="AlphaFoldDB" id="A0A2M7T7V3"/>
<reference evidence="7" key="1">
    <citation type="submission" date="2017-09" db="EMBL/GenBank/DDBJ databases">
        <title>Depth-based differentiation of microbial function through sediment-hosted aquifers and enrichment of novel symbionts in the deep terrestrial subsurface.</title>
        <authorList>
            <person name="Probst A.J."/>
            <person name="Ladd B."/>
            <person name="Jarett J.K."/>
            <person name="Geller-Mcgrath D.E."/>
            <person name="Sieber C.M.K."/>
            <person name="Emerson J.B."/>
            <person name="Anantharaman K."/>
            <person name="Thomas B.C."/>
            <person name="Malmstrom R."/>
            <person name="Stieglmeier M."/>
            <person name="Klingl A."/>
            <person name="Woyke T."/>
            <person name="Ryan C.M."/>
            <person name="Banfield J.F."/>
        </authorList>
    </citation>
    <scope>NUCLEOTIDE SEQUENCE [LARGE SCALE GENOMIC DNA]</scope>
</reference>
<dbReference type="InterPro" id="IPR008921">
    <property type="entry name" value="DNA_pol3_clamp-load_cplx_C"/>
</dbReference>
<proteinExistence type="inferred from homology"/>
<gene>
    <name evidence="6" type="ORF">COY37_05855</name>
</gene>
<dbReference type="Proteomes" id="UP000230956">
    <property type="component" value="Unassembled WGS sequence"/>
</dbReference>
<evidence type="ECO:0000259" key="4">
    <source>
        <dbReference type="Pfam" id="PF12002"/>
    </source>
</evidence>
<dbReference type="PANTHER" id="PTHR13779:SF7">
    <property type="entry name" value="ATPASE WRNIP1"/>
    <property type="match status" value="1"/>
</dbReference>
<comment type="caution">
    <text evidence="6">The sequence shown here is derived from an EMBL/GenBank/DDBJ whole genome shotgun (WGS) entry which is preliminary data.</text>
</comment>
<evidence type="ECO:0000313" key="6">
    <source>
        <dbReference type="EMBL" id="PIZ38639.1"/>
    </source>
</evidence>
<dbReference type="GO" id="GO:0003677">
    <property type="term" value="F:DNA binding"/>
    <property type="evidence" value="ECO:0007669"/>
    <property type="project" value="InterPro"/>
</dbReference>
<dbReference type="InterPro" id="IPR032423">
    <property type="entry name" value="AAA_assoc_2"/>
</dbReference>
<feature type="domain" description="AAA C-terminal" evidence="5">
    <location>
        <begin position="2"/>
        <end position="27"/>
    </location>
</feature>
<dbReference type="InterPro" id="IPR051314">
    <property type="entry name" value="AAA_ATPase_RarA/MGS1/WRNIP1"/>
</dbReference>
<dbReference type="GO" id="GO:0005524">
    <property type="term" value="F:ATP binding"/>
    <property type="evidence" value="ECO:0007669"/>
    <property type="project" value="UniProtKB-KW"/>
</dbReference>
<dbReference type="GO" id="GO:0008047">
    <property type="term" value="F:enzyme activator activity"/>
    <property type="evidence" value="ECO:0007669"/>
    <property type="project" value="TreeGrafter"/>
</dbReference>
<evidence type="ECO:0000256" key="1">
    <source>
        <dbReference type="ARBA" id="ARBA00008959"/>
    </source>
</evidence>
<evidence type="ECO:0000313" key="7">
    <source>
        <dbReference type="Proteomes" id="UP000230956"/>
    </source>
</evidence>
<dbReference type="Pfam" id="PF16193">
    <property type="entry name" value="AAA_assoc_2"/>
    <property type="match status" value="1"/>
</dbReference>
<dbReference type="GO" id="GO:0006261">
    <property type="term" value="P:DNA-templated DNA replication"/>
    <property type="evidence" value="ECO:0007669"/>
    <property type="project" value="TreeGrafter"/>
</dbReference>
<accession>A0A2M7T7V3</accession>
<keyword evidence="3" id="KW-0067">ATP-binding</keyword>
<name>A0A2M7T7V3_9ACTN</name>
<evidence type="ECO:0000259" key="5">
    <source>
        <dbReference type="Pfam" id="PF16193"/>
    </source>
</evidence>
<sequence length="198" mass="22242">INRKQLQYDRAGDAHYDIISAFIKSMRGTDPDAAVYYLARMLESGEDPKFVARRMVIFASEDIGNADPHALMLATSTVDALNFVGLPEAKFALSQCATYLASAPKSNAAKTAINEAIKDVQSERTLPIPNHLRNAPTTLAKKLGHGKGYKYPHDYPSNYVEETYLPDNLKDKVYYRPSDNGYEKTIKERLNKLRKKKV</sequence>
<protein>
    <submittedName>
        <fullName evidence="6">AAA family ATPase</fullName>
    </submittedName>
</protein>
<keyword evidence="2" id="KW-0547">Nucleotide-binding</keyword>
<dbReference type="PANTHER" id="PTHR13779">
    <property type="entry name" value="WERNER HELICASE-INTERACTING PROTEIN 1 FAMILY MEMBER"/>
    <property type="match status" value="1"/>
</dbReference>
<dbReference type="SUPFAM" id="SSF48019">
    <property type="entry name" value="post-AAA+ oligomerization domain-like"/>
    <property type="match status" value="1"/>
</dbReference>
<evidence type="ECO:0000256" key="3">
    <source>
        <dbReference type="ARBA" id="ARBA00022840"/>
    </source>
</evidence>
<dbReference type="EMBL" id="PFNG01000142">
    <property type="protein sequence ID" value="PIZ38639.1"/>
    <property type="molecule type" value="Genomic_DNA"/>
</dbReference>
<comment type="similarity">
    <text evidence="1">Belongs to the AAA ATPase family. RarA/MGS1/WRNIP1 subfamily.</text>
</comment>
<dbReference type="Gene3D" id="1.10.3710.10">
    <property type="entry name" value="DNA polymerase III clamp loader subunits, C-terminal domain"/>
    <property type="match status" value="1"/>
</dbReference>
<organism evidence="6 7">
    <name type="scientific">Candidatus Aquicultor secundus</name>
    <dbReference type="NCBI Taxonomy" id="1973895"/>
    <lineage>
        <taxon>Bacteria</taxon>
        <taxon>Bacillati</taxon>
        <taxon>Actinomycetota</taxon>
        <taxon>Candidatus Aquicultoria</taxon>
        <taxon>Candidatus Aquicultorales</taxon>
        <taxon>Candidatus Aquicultoraceae</taxon>
        <taxon>Candidatus Aquicultor</taxon>
    </lineage>
</organism>
<dbReference type="GO" id="GO:0017116">
    <property type="term" value="F:single-stranded DNA helicase activity"/>
    <property type="evidence" value="ECO:0007669"/>
    <property type="project" value="TreeGrafter"/>
</dbReference>
<dbReference type="FunFam" id="1.20.272.10:FF:000001">
    <property type="entry name" value="Putative AAA family ATPase"/>
    <property type="match status" value="1"/>
</dbReference>
<dbReference type="GO" id="GO:0000731">
    <property type="term" value="P:DNA synthesis involved in DNA repair"/>
    <property type="evidence" value="ECO:0007669"/>
    <property type="project" value="TreeGrafter"/>
</dbReference>
<dbReference type="InterPro" id="IPR021886">
    <property type="entry name" value="MgsA_C"/>
</dbReference>
<evidence type="ECO:0000256" key="2">
    <source>
        <dbReference type="ARBA" id="ARBA00022741"/>
    </source>
</evidence>
<dbReference type="Pfam" id="PF12002">
    <property type="entry name" value="MgsA_C"/>
    <property type="match status" value="1"/>
</dbReference>